<dbReference type="EMBL" id="JBHLWK010000010">
    <property type="protein sequence ID" value="MFC0204110.1"/>
    <property type="molecule type" value="Genomic_DNA"/>
</dbReference>
<reference evidence="1 2" key="1">
    <citation type="submission" date="2024-09" db="EMBL/GenBank/DDBJ databases">
        <authorList>
            <person name="Sun Q."/>
            <person name="Mori K."/>
        </authorList>
    </citation>
    <scope>NUCLEOTIDE SEQUENCE [LARGE SCALE GENOMIC DNA]</scope>
    <source>
        <strain evidence="1 2">CCM 7706</strain>
    </source>
</reference>
<accession>A0ABV6CW46</accession>
<evidence type="ECO:0000313" key="1">
    <source>
        <dbReference type="EMBL" id="MFC0204110.1"/>
    </source>
</evidence>
<comment type="caution">
    <text evidence="1">The sequence shown here is derived from an EMBL/GenBank/DDBJ whole genome shotgun (WGS) entry which is preliminary data.</text>
</comment>
<protein>
    <submittedName>
        <fullName evidence="1">Uncharacterized protein</fullName>
    </submittedName>
</protein>
<proteinExistence type="predicted"/>
<keyword evidence="2" id="KW-1185">Reference proteome</keyword>
<name>A0ABV6CW46_9SPHN</name>
<organism evidence="1 2">
    <name type="scientific">Novosphingobium soli</name>
    <dbReference type="NCBI Taxonomy" id="574956"/>
    <lineage>
        <taxon>Bacteria</taxon>
        <taxon>Pseudomonadati</taxon>
        <taxon>Pseudomonadota</taxon>
        <taxon>Alphaproteobacteria</taxon>
        <taxon>Sphingomonadales</taxon>
        <taxon>Sphingomonadaceae</taxon>
        <taxon>Novosphingobium</taxon>
    </lineage>
</organism>
<gene>
    <name evidence="1" type="ORF">ACFFJC_07460</name>
</gene>
<sequence>MSATLFALALFACSDDGTECQRLATPIQTYESRAQCDAGLDAALDTEAARKAEAPTVYAQCLTSRQMASIGSGTIDLTRVNGARFASAGY</sequence>
<evidence type="ECO:0000313" key="2">
    <source>
        <dbReference type="Proteomes" id="UP001589798"/>
    </source>
</evidence>
<dbReference type="RefSeq" id="WP_379486873.1">
    <property type="nucleotide sequence ID" value="NZ_JBHLWK010000010.1"/>
</dbReference>
<dbReference type="Proteomes" id="UP001589798">
    <property type="component" value="Unassembled WGS sequence"/>
</dbReference>